<feature type="non-terminal residue" evidence="1">
    <location>
        <position position="208"/>
    </location>
</feature>
<evidence type="ECO:0000313" key="2">
    <source>
        <dbReference type="Proteomes" id="UP000054783"/>
    </source>
</evidence>
<sequence length="208" mass="23875">MTSSDLRNHFLGIVLSTTIIFTSTTKSANKDPTVRLLRSGNYAPLQKMDAYLDLRAVTSDSPANDFQIPQHQAIDRRMMLWFVRAIVARAVRNRKGYAVSHDALVILRTKLIILELLKNAKICPEDFKRKSSEEQNCPKSTSTQLLNLCQSQFGSIRRIYHELREKEEVLQNVEDPHMRAELESEFEEESASTKRHTIGVMRLIGKLF</sequence>
<keyword evidence="2" id="KW-1185">Reference proteome</keyword>
<proteinExistence type="predicted"/>
<reference evidence="1 2" key="1">
    <citation type="submission" date="2015-01" db="EMBL/GenBank/DDBJ databases">
        <title>Evolution of Trichinella species and genotypes.</title>
        <authorList>
            <person name="Korhonen P.K."/>
            <person name="Edoardo P."/>
            <person name="Giuseppe L.R."/>
            <person name="Gasser R.B."/>
        </authorList>
    </citation>
    <scope>NUCLEOTIDE SEQUENCE [LARGE SCALE GENOMIC DNA]</scope>
    <source>
        <strain evidence="1">ISS2496</strain>
    </source>
</reference>
<accession>A0A0V0Z059</accession>
<dbReference type="Gene3D" id="1.25.40.180">
    <property type="match status" value="1"/>
</dbReference>
<comment type="caution">
    <text evidence="1">The sequence shown here is derived from an EMBL/GenBank/DDBJ whole genome shotgun (WGS) entry which is preliminary data.</text>
</comment>
<gene>
    <name evidence="1" type="ORF">T12_595</name>
</gene>
<evidence type="ECO:0000313" key="1">
    <source>
        <dbReference type="EMBL" id="KRY05973.1"/>
    </source>
</evidence>
<name>A0A0V0Z059_9BILA</name>
<dbReference type="EMBL" id="JYDQ01001008">
    <property type="protein sequence ID" value="KRY05973.1"/>
    <property type="molecule type" value="Genomic_DNA"/>
</dbReference>
<dbReference type="Proteomes" id="UP000054783">
    <property type="component" value="Unassembled WGS sequence"/>
</dbReference>
<protein>
    <submittedName>
        <fullName evidence="1">Uncharacterized protein</fullName>
    </submittedName>
</protein>
<dbReference type="STRING" id="990121.A0A0V0Z059"/>
<organism evidence="1 2">
    <name type="scientific">Trichinella patagoniensis</name>
    <dbReference type="NCBI Taxonomy" id="990121"/>
    <lineage>
        <taxon>Eukaryota</taxon>
        <taxon>Metazoa</taxon>
        <taxon>Ecdysozoa</taxon>
        <taxon>Nematoda</taxon>
        <taxon>Enoplea</taxon>
        <taxon>Dorylaimia</taxon>
        <taxon>Trichinellida</taxon>
        <taxon>Trichinellidae</taxon>
        <taxon>Trichinella</taxon>
    </lineage>
</organism>
<dbReference type="AlphaFoldDB" id="A0A0V0Z059"/>